<sequence length="226" mass="24114">MQGKVNPMTPSDAEAPTTRSRVLTILRDESRALAINEIADRLGVHPNTVRFHVENLISAGRVEQAPVMPSGPGRPAWRVRAVPGMDPQGPRHYRALAEALSLALIDSPDPGGSAQRVGRTWSDRLLDSAPSTSVDPVSRLTSVLDALGFAPQRLTDSTIGLRHCPFLELTTTAGEVVCSVHLGLMKGMLDTLGADVAVSDLQPFVRPDLCVAHLAKRGTAAPEINP</sequence>
<dbReference type="Gene3D" id="1.10.10.10">
    <property type="entry name" value="Winged helix-like DNA-binding domain superfamily/Winged helix DNA-binding domain"/>
    <property type="match status" value="1"/>
</dbReference>
<gene>
    <name evidence="1" type="ORF">FB566_0920</name>
</gene>
<reference evidence="1 2" key="1">
    <citation type="submission" date="2019-06" db="EMBL/GenBank/DDBJ databases">
        <title>Sequencing the genomes of 1000 actinobacteria strains.</title>
        <authorList>
            <person name="Klenk H.-P."/>
        </authorList>
    </citation>
    <scope>NUCLEOTIDE SEQUENCE [LARGE SCALE GENOMIC DNA]</scope>
    <source>
        <strain evidence="1 2">DSM 45928</strain>
    </source>
</reference>
<evidence type="ECO:0000313" key="2">
    <source>
        <dbReference type="Proteomes" id="UP000317043"/>
    </source>
</evidence>
<organism evidence="1 2">
    <name type="scientific">Stackebrandtia endophytica</name>
    <dbReference type="NCBI Taxonomy" id="1496996"/>
    <lineage>
        <taxon>Bacteria</taxon>
        <taxon>Bacillati</taxon>
        <taxon>Actinomycetota</taxon>
        <taxon>Actinomycetes</taxon>
        <taxon>Glycomycetales</taxon>
        <taxon>Glycomycetaceae</taxon>
        <taxon>Stackebrandtia</taxon>
    </lineage>
</organism>
<dbReference type="CDD" id="cd00090">
    <property type="entry name" value="HTH_ARSR"/>
    <property type="match status" value="1"/>
</dbReference>
<comment type="caution">
    <text evidence="1">The sequence shown here is derived from an EMBL/GenBank/DDBJ whole genome shotgun (WGS) entry which is preliminary data.</text>
</comment>
<dbReference type="EMBL" id="VFOW01000001">
    <property type="protein sequence ID" value="TQL75417.1"/>
    <property type="molecule type" value="Genomic_DNA"/>
</dbReference>
<accession>A0A543AS64</accession>
<evidence type="ECO:0000313" key="1">
    <source>
        <dbReference type="EMBL" id="TQL75417.1"/>
    </source>
</evidence>
<proteinExistence type="predicted"/>
<dbReference type="InterPro" id="IPR036390">
    <property type="entry name" value="WH_DNA-bd_sf"/>
</dbReference>
<name>A0A543AS64_9ACTN</name>
<dbReference type="SUPFAM" id="SSF46785">
    <property type="entry name" value="Winged helix' DNA-binding domain"/>
    <property type="match status" value="1"/>
</dbReference>
<keyword evidence="2" id="KW-1185">Reference proteome</keyword>
<dbReference type="InParanoid" id="A0A543AS64"/>
<dbReference type="Proteomes" id="UP000317043">
    <property type="component" value="Unassembled WGS sequence"/>
</dbReference>
<dbReference type="Pfam" id="PF12840">
    <property type="entry name" value="HTH_20"/>
    <property type="match status" value="1"/>
</dbReference>
<dbReference type="InterPro" id="IPR036388">
    <property type="entry name" value="WH-like_DNA-bd_sf"/>
</dbReference>
<dbReference type="AlphaFoldDB" id="A0A543AS64"/>
<protein>
    <submittedName>
        <fullName evidence="1">Transcriptional regulator</fullName>
    </submittedName>
</protein>
<dbReference type="InterPro" id="IPR011991">
    <property type="entry name" value="ArsR-like_HTH"/>
</dbReference>